<sequence>MLRAPAARVPAFELGGIVAELRYSREVSHNIRLGGKVTEAPAAATVAEIMDSVVTALFPTHLGPHGLSHDRVDLFVTNALSTAFTRLGDQLARGLQFDANGLSPLEAKRRAQAIVQGFARQLPAIRALLVSDLKAAQQRDASAESLAEVLICHPGSRAIIHHRLAHALHGAGARLVARIVAALAHATTGIDIHPGASIGPGFFIAKGTGVTIGETAVIGENVCLHQGVTLGEHAAEGAAPPRRRVPRHPIIENNVTIHAGATILGRITIGAGSVIGGNVWLTRSLPPGSSVTQAAHAVSPIHSLD</sequence>
<dbReference type="CDD" id="cd03354">
    <property type="entry name" value="LbH_SAT"/>
    <property type="match status" value="1"/>
</dbReference>
<keyword evidence="8" id="KW-1185">Reference proteome</keyword>
<dbReference type="Pfam" id="PF00132">
    <property type="entry name" value="Hexapep"/>
    <property type="match status" value="1"/>
</dbReference>
<keyword evidence="3" id="KW-0028">Amino-acid biosynthesis</keyword>
<dbReference type="InterPro" id="IPR045304">
    <property type="entry name" value="LbH_SAT"/>
</dbReference>
<dbReference type="InterPro" id="IPR042122">
    <property type="entry name" value="Ser_AcTrfase_N_sf"/>
</dbReference>
<dbReference type="EMBL" id="QKVK01000001">
    <property type="protein sequence ID" value="PZF79030.1"/>
    <property type="molecule type" value="Genomic_DNA"/>
</dbReference>
<dbReference type="PANTHER" id="PTHR42811">
    <property type="entry name" value="SERINE ACETYLTRANSFERASE"/>
    <property type="match status" value="1"/>
</dbReference>
<evidence type="ECO:0000313" key="8">
    <source>
        <dbReference type="Proteomes" id="UP000248795"/>
    </source>
</evidence>
<proteinExistence type="inferred from homology"/>
<dbReference type="Proteomes" id="UP000248795">
    <property type="component" value="Unassembled WGS sequence"/>
</dbReference>
<organism evidence="7 8">
    <name type="scientific">Aestuariivirga litoralis</name>
    <dbReference type="NCBI Taxonomy" id="2650924"/>
    <lineage>
        <taxon>Bacteria</taxon>
        <taxon>Pseudomonadati</taxon>
        <taxon>Pseudomonadota</taxon>
        <taxon>Alphaproteobacteria</taxon>
        <taxon>Hyphomicrobiales</taxon>
        <taxon>Aestuariivirgaceae</taxon>
        <taxon>Aestuariivirga</taxon>
    </lineage>
</organism>
<keyword evidence="5" id="KW-0012">Acyltransferase</keyword>
<dbReference type="AlphaFoldDB" id="A0A2W2B297"/>
<evidence type="ECO:0000256" key="4">
    <source>
        <dbReference type="ARBA" id="ARBA00022679"/>
    </source>
</evidence>
<reference evidence="8" key="1">
    <citation type="submission" date="2018-06" db="EMBL/GenBank/DDBJ databases">
        <title>Aestuariibacter litoralis strain KCTC 52945T.</title>
        <authorList>
            <person name="Li X."/>
            <person name="Salam N."/>
            <person name="Li J.-L."/>
            <person name="Chen Y.-M."/>
            <person name="Yang Z.-W."/>
            <person name="Zhang L.-Y."/>
            <person name="Han M.-X."/>
            <person name="Xiao M."/>
            <person name="Li W.-J."/>
        </authorList>
    </citation>
    <scope>NUCLEOTIDE SEQUENCE [LARGE SCALE GENOMIC DNA]</scope>
    <source>
        <strain evidence="8">KCTC 52945</strain>
    </source>
</reference>
<evidence type="ECO:0000256" key="6">
    <source>
        <dbReference type="ARBA" id="ARBA00049486"/>
    </source>
</evidence>
<comment type="similarity">
    <text evidence="1">Belongs to the transferase hexapeptide repeat family.</text>
</comment>
<dbReference type="GO" id="GO:0009001">
    <property type="term" value="F:serine O-acetyltransferase activity"/>
    <property type="evidence" value="ECO:0007669"/>
    <property type="project" value="UniProtKB-EC"/>
</dbReference>
<comment type="catalytic activity">
    <reaction evidence="6">
        <text>L-serine + acetyl-CoA = O-acetyl-L-serine + CoA</text>
        <dbReference type="Rhea" id="RHEA:24560"/>
        <dbReference type="ChEBI" id="CHEBI:33384"/>
        <dbReference type="ChEBI" id="CHEBI:57287"/>
        <dbReference type="ChEBI" id="CHEBI:57288"/>
        <dbReference type="ChEBI" id="CHEBI:58340"/>
        <dbReference type="EC" id="2.3.1.30"/>
    </reaction>
</comment>
<protein>
    <recommendedName>
        <fullName evidence="2">serine O-acetyltransferase</fullName>
        <ecNumber evidence="2">2.3.1.30</ecNumber>
    </recommendedName>
</protein>
<dbReference type="SUPFAM" id="SSF51161">
    <property type="entry name" value="Trimeric LpxA-like enzymes"/>
    <property type="match status" value="1"/>
</dbReference>
<comment type="caution">
    <text evidence="7">The sequence shown here is derived from an EMBL/GenBank/DDBJ whole genome shotgun (WGS) entry which is preliminary data.</text>
</comment>
<gene>
    <name evidence="7" type="ORF">DK847_03765</name>
</gene>
<evidence type="ECO:0000256" key="2">
    <source>
        <dbReference type="ARBA" id="ARBA00013266"/>
    </source>
</evidence>
<dbReference type="EC" id="2.3.1.30" evidence="2"/>
<evidence type="ECO:0000256" key="3">
    <source>
        <dbReference type="ARBA" id="ARBA00022605"/>
    </source>
</evidence>
<evidence type="ECO:0000313" key="7">
    <source>
        <dbReference type="EMBL" id="PZF79030.1"/>
    </source>
</evidence>
<keyword evidence="4 7" id="KW-0808">Transferase</keyword>
<accession>A0A2W2B297</accession>
<dbReference type="GO" id="GO:0008652">
    <property type="term" value="P:amino acid biosynthetic process"/>
    <property type="evidence" value="ECO:0007669"/>
    <property type="project" value="UniProtKB-KW"/>
</dbReference>
<evidence type="ECO:0000256" key="1">
    <source>
        <dbReference type="ARBA" id="ARBA00007274"/>
    </source>
</evidence>
<name>A0A2W2B297_9HYPH</name>
<dbReference type="Gene3D" id="1.10.3130.10">
    <property type="entry name" value="serine acetyltransferase, domain 1"/>
    <property type="match status" value="1"/>
</dbReference>
<evidence type="ECO:0000256" key="5">
    <source>
        <dbReference type="ARBA" id="ARBA00023315"/>
    </source>
</evidence>
<dbReference type="InterPro" id="IPR011004">
    <property type="entry name" value="Trimer_LpxA-like_sf"/>
</dbReference>
<dbReference type="Gene3D" id="2.160.10.10">
    <property type="entry name" value="Hexapeptide repeat proteins"/>
    <property type="match status" value="1"/>
</dbReference>
<dbReference type="InterPro" id="IPR001451">
    <property type="entry name" value="Hexapep"/>
</dbReference>